<feature type="coiled-coil region" evidence="1">
    <location>
        <begin position="56"/>
        <end position="105"/>
    </location>
</feature>
<reference evidence="2" key="1">
    <citation type="submission" date="2021-09" db="EMBL/GenBank/DDBJ databases">
        <authorList>
            <consortium name="AG Swart"/>
            <person name="Singh M."/>
            <person name="Singh A."/>
            <person name="Seah K."/>
            <person name="Emmerich C."/>
        </authorList>
    </citation>
    <scope>NUCLEOTIDE SEQUENCE</scope>
    <source>
        <strain evidence="2">ATCC30299</strain>
    </source>
</reference>
<proteinExistence type="predicted"/>
<organism evidence="2 3">
    <name type="scientific">Blepharisma stoltei</name>
    <dbReference type="NCBI Taxonomy" id="1481888"/>
    <lineage>
        <taxon>Eukaryota</taxon>
        <taxon>Sar</taxon>
        <taxon>Alveolata</taxon>
        <taxon>Ciliophora</taxon>
        <taxon>Postciliodesmatophora</taxon>
        <taxon>Heterotrichea</taxon>
        <taxon>Heterotrichida</taxon>
        <taxon>Blepharismidae</taxon>
        <taxon>Blepharisma</taxon>
    </lineage>
</organism>
<keyword evidence="3" id="KW-1185">Reference proteome</keyword>
<sequence>MECWKEGCINKVKVLCKCVEPACYSCKVHMYKHGEADSIGGHNFEYLELKPNQIYKEALIEELNKLSKELLDIKENLIKETHMKIQELKLLLIKALENIEKIRINQADLIRKINSVKNYQNKSKSTWKAINLRSRQCPKKVEWVWVQF</sequence>
<protein>
    <recommendedName>
        <fullName evidence="4">B box-type domain-containing protein</fullName>
    </recommendedName>
</protein>
<dbReference type="AlphaFoldDB" id="A0AAU9JTV8"/>
<evidence type="ECO:0000313" key="2">
    <source>
        <dbReference type="EMBL" id="CAG9327952.1"/>
    </source>
</evidence>
<name>A0AAU9JTV8_9CILI</name>
<gene>
    <name evidence="2" type="ORF">BSTOLATCC_MIC44572</name>
</gene>
<evidence type="ECO:0000256" key="1">
    <source>
        <dbReference type="SAM" id="Coils"/>
    </source>
</evidence>
<evidence type="ECO:0000313" key="3">
    <source>
        <dbReference type="Proteomes" id="UP001162131"/>
    </source>
</evidence>
<accession>A0AAU9JTV8</accession>
<keyword evidence="1" id="KW-0175">Coiled coil</keyword>
<evidence type="ECO:0008006" key="4">
    <source>
        <dbReference type="Google" id="ProtNLM"/>
    </source>
</evidence>
<comment type="caution">
    <text evidence="2">The sequence shown here is derived from an EMBL/GenBank/DDBJ whole genome shotgun (WGS) entry which is preliminary data.</text>
</comment>
<dbReference type="Proteomes" id="UP001162131">
    <property type="component" value="Unassembled WGS sequence"/>
</dbReference>
<dbReference type="EMBL" id="CAJZBQ010000044">
    <property type="protein sequence ID" value="CAG9327952.1"/>
    <property type="molecule type" value="Genomic_DNA"/>
</dbReference>